<dbReference type="RefSeq" id="WP_209531737.1">
    <property type="nucleotide sequence ID" value="NZ_JAEEGA010000019.1"/>
</dbReference>
<sequence length="58" mass="6726">METTDWLVTELLDLASSSRDYKQKALFFSVVELVKEQAHRQEQLAGELDGSLWSPNKW</sequence>
<protein>
    <submittedName>
        <fullName evidence="1">Uncharacterized protein</fullName>
    </submittedName>
</protein>
<accession>A0A940PHU0</accession>
<organism evidence="1 2">
    <name type="scientific">Vagococcus allomyrinae</name>
    <dbReference type="NCBI Taxonomy" id="2794353"/>
    <lineage>
        <taxon>Bacteria</taxon>
        <taxon>Bacillati</taxon>
        <taxon>Bacillota</taxon>
        <taxon>Bacilli</taxon>
        <taxon>Lactobacillales</taxon>
        <taxon>Enterococcaceae</taxon>
        <taxon>Vagococcus</taxon>
    </lineage>
</organism>
<evidence type="ECO:0000313" key="2">
    <source>
        <dbReference type="Proteomes" id="UP000674938"/>
    </source>
</evidence>
<dbReference type="EMBL" id="JAEEGA010000019">
    <property type="protein sequence ID" value="MBP1043851.1"/>
    <property type="molecule type" value="Genomic_DNA"/>
</dbReference>
<dbReference type="AlphaFoldDB" id="A0A940PHU0"/>
<comment type="caution">
    <text evidence="1">The sequence shown here is derived from an EMBL/GenBank/DDBJ whole genome shotgun (WGS) entry which is preliminary data.</text>
</comment>
<evidence type="ECO:0000313" key="1">
    <source>
        <dbReference type="EMBL" id="MBP1043851.1"/>
    </source>
</evidence>
<proteinExistence type="predicted"/>
<gene>
    <name evidence="1" type="ORF">I6N95_22740</name>
</gene>
<reference evidence="1" key="1">
    <citation type="submission" date="2020-12" db="EMBL/GenBank/DDBJ databases">
        <title>Vagococcus allomyrinae sp. nov. and Enterococcus lavae sp. nov., isolated from the larvae of Allomyrina dichotoma.</title>
        <authorList>
            <person name="Lee S.D."/>
        </authorList>
    </citation>
    <scope>NUCLEOTIDE SEQUENCE</scope>
    <source>
        <strain evidence="1">BWB3-3</strain>
    </source>
</reference>
<keyword evidence="2" id="KW-1185">Reference proteome</keyword>
<dbReference type="Proteomes" id="UP000674938">
    <property type="component" value="Unassembled WGS sequence"/>
</dbReference>
<name>A0A940PHU0_9ENTE</name>